<keyword evidence="6" id="KW-1185">Reference proteome</keyword>
<comment type="caution">
    <text evidence="5">The sequence shown here is derived from an EMBL/GenBank/DDBJ whole genome shotgun (WGS) entry which is preliminary data.</text>
</comment>
<evidence type="ECO:0000259" key="4">
    <source>
        <dbReference type="Pfam" id="PF13439"/>
    </source>
</evidence>
<evidence type="ECO:0000256" key="2">
    <source>
        <dbReference type="ARBA" id="ARBA00022679"/>
    </source>
</evidence>
<dbReference type="PANTHER" id="PTHR46401:SF2">
    <property type="entry name" value="GLYCOSYLTRANSFERASE WBBK-RELATED"/>
    <property type="match status" value="1"/>
</dbReference>
<feature type="domain" description="Glycosyltransferase subfamily 4-like N-terminal" evidence="4">
    <location>
        <begin position="20"/>
        <end position="187"/>
    </location>
</feature>
<dbReference type="PANTHER" id="PTHR46401">
    <property type="entry name" value="GLYCOSYLTRANSFERASE WBBK-RELATED"/>
    <property type="match status" value="1"/>
</dbReference>
<dbReference type="InterPro" id="IPR028098">
    <property type="entry name" value="Glyco_trans_4-like_N"/>
</dbReference>
<feature type="domain" description="Glycosyl transferase family 1" evidence="3">
    <location>
        <begin position="206"/>
        <end position="327"/>
    </location>
</feature>
<evidence type="ECO:0000256" key="1">
    <source>
        <dbReference type="ARBA" id="ARBA00022676"/>
    </source>
</evidence>
<evidence type="ECO:0000259" key="3">
    <source>
        <dbReference type="Pfam" id="PF00534"/>
    </source>
</evidence>
<keyword evidence="2 5" id="KW-0808">Transferase</keyword>
<dbReference type="GO" id="GO:0016757">
    <property type="term" value="F:glycosyltransferase activity"/>
    <property type="evidence" value="ECO:0007669"/>
    <property type="project" value="UniProtKB-KW"/>
</dbReference>
<gene>
    <name evidence="5" type="ORF">KEC57_00935</name>
</gene>
<accession>A0A9X1LRR7</accession>
<keyword evidence="1 5" id="KW-0328">Glycosyltransferase</keyword>
<dbReference type="EMBL" id="JAGTTN010000001">
    <property type="protein sequence ID" value="MCC2030744.1"/>
    <property type="molecule type" value="Genomic_DNA"/>
</dbReference>
<dbReference type="Proteomes" id="UP001139354">
    <property type="component" value="Unassembled WGS sequence"/>
</dbReference>
<reference evidence="5" key="1">
    <citation type="submission" date="2021-04" db="EMBL/GenBank/DDBJ databases">
        <title>Microbacterium tenobrionis sp. nov. and Microbacterium allomyrinae sp. nov., isolated from larvae of Tenobrio molitor and Allomyrina dichotoma, respectively.</title>
        <authorList>
            <person name="Lee S.D."/>
        </authorList>
    </citation>
    <scope>NUCLEOTIDE SEQUENCE</scope>
    <source>
        <strain evidence="5">BWT-G7</strain>
    </source>
</reference>
<dbReference type="SUPFAM" id="SSF53756">
    <property type="entry name" value="UDP-Glycosyltransferase/glycogen phosphorylase"/>
    <property type="match status" value="1"/>
</dbReference>
<organism evidence="5 6">
    <name type="scientific">Microbacterium allomyrinae</name>
    <dbReference type="NCBI Taxonomy" id="2830666"/>
    <lineage>
        <taxon>Bacteria</taxon>
        <taxon>Bacillati</taxon>
        <taxon>Actinomycetota</taxon>
        <taxon>Actinomycetes</taxon>
        <taxon>Micrococcales</taxon>
        <taxon>Microbacteriaceae</taxon>
        <taxon>Microbacterium</taxon>
    </lineage>
</organism>
<name>A0A9X1LRR7_9MICO</name>
<dbReference type="AlphaFoldDB" id="A0A9X1LRR7"/>
<protein>
    <submittedName>
        <fullName evidence="5">Glycosyltransferase</fullName>
        <ecNumber evidence="5">2.4.-.-</ecNumber>
    </submittedName>
</protein>
<dbReference type="RefSeq" id="WP_229382645.1">
    <property type="nucleotide sequence ID" value="NZ_JAGTTN010000001.1"/>
</dbReference>
<dbReference type="InterPro" id="IPR001296">
    <property type="entry name" value="Glyco_trans_1"/>
</dbReference>
<dbReference type="Pfam" id="PF00534">
    <property type="entry name" value="Glycos_transf_1"/>
    <property type="match status" value="1"/>
</dbReference>
<dbReference type="Pfam" id="PF13439">
    <property type="entry name" value="Glyco_transf_4"/>
    <property type="match status" value="1"/>
</dbReference>
<sequence>MTSSAAPQTVVAHDYFTQRGGAERVALEIARQMGAKEIITSVYDPDRTFPEFADFTITQSASRAVRSMRHDMRRALPLLATAWSRMPPVDAELLVCSSSGWSHGLRATDRTMKVVYCHNPARWLYQRADYVRDQPLPVRAALSALSPRLRSWDQRAAHTAQLYIANSESVAVRIRHVYGIRAEVLHPPLSIDVTGPQVAVPDVPAEYFLAVSRTRGYKGTSLLIDAFARMPNRTLVIVGLPDSTTLPRNVIALGHVSEAQLRWLYANTRALMSMSHEDFGLTPVEANAFGRPALVLRAGGFLDSTLEGVSGMFIDDESVEGVIRGVRGFPSEWDSDPIRASAERFSPASFAQNLRDVIAGSRTLTSSPAR</sequence>
<proteinExistence type="predicted"/>
<evidence type="ECO:0000313" key="6">
    <source>
        <dbReference type="Proteomes" id="UP001139354"/>
    </source>
</evidence>
<evidence type="ECO:0000313" key="5">
    <source>
        <dbReference type="EMBL" id="MCC2030744.1"/>
    </source>
</evidence>
<dbReference type="EC" id="2.4.-.-" evidence="5"/>
<dbReference type="Gene3D" id="3.40.50.2000">
    <property type="entry name" value="Glycogen Phosphorylase B"/>
    <property type="match status" value="2"/>
</dbReference>